<name>A0A8C6HFZ5_MUSSI</name>
<evidence type="ECO:0000313" key="2">
    <source>
        <dbReference type="Proteomes" id="UP000694415"/>
    </source>
</evidence>
<proteinExistence type="predicted"/>
<reference evidence="1" key="1">
    <citation type="submission" date="2025-08" db="UniProtKB">
        <authorList>
            <consortium name="Ensembl"/>
        </authorList>
    </citation>
    <scope>IDENTIFICATION</scope>
</reference>
<keyword evidence="2" id="KW-1185">Reference proteome</keyword>
<dbReference type="Proteomes" id="UP000694415">
    <property type="component" value="Unplaced"/>
</dbReference>
<dbReference type="AlphaFoldDB" id="A0A8C6HFZ5"/>
<dbReference type="Ensembl" id="ENSMSIT00000026619.1">
    <property type="protein sequence ID" value="ENSMSIP00000021099.1"/>
    <property type="gene ID" value="ENSMSIG00000017924.1"/>
</dbReference>
<reference evidence="1" key="2">
    <citation type="submission" date="2025-09" db="UniProtKB">
        <authorList>
            <consortium name="Ensembl"/>
        </authorList>
    </citation>
    <scope>IDENTIFICATION</scope>
</reference>
<sequence>MQEGRLMTRANNLCRTREGCLNACSLQSEVNASSEDDKATETSCLSVMLHPRTNIGLVLIILLNSKISSKE</sequence>
<evidence type="ECO:0000313" key="1">
    <source>
        <dbReference type="Ensembl" id="ENSMSIP00000021099.1"/>
    </source>
</evidence>
<protein>
    <submittedName>
        <fullName evidence="1">Uncharacterized protein</fullName>
    </submittedName>
</protein>
<accession>A0A8C6HFZ5</accession>
<organism evidence="1 2">
    <name type="scientific">Mus spicilegus</name>
    <name type="common">Mound-building mouse</name>
    <dbReference type="NCBI Taxonomy" id="10103"/>
    <lineage>
        <taxon>Eukaryota</taxon>
        <taxon>Metazoa</taxon>
        <taxon>Chordata</taxon>
        <taxon>Craniata</taxon>
        <taxon>Vertebrata</taxon>
        <taxon>Euteleostomi</taxon>
        <taxon>Mammalia</taxon>
        <taxon>Eutheria</taxon>
        <taxon>Euarchontoglires</taxon>
        <taxon>Glires</taxon>
        <taxon>Rodentia</taxon>
        <taxon>Myomorpha</taxon>
        <taxon>Muroidea</taxon>
        <taxon>Muridae</taxon>
        <taxon>Murinae</taxon>
        <taxon>Mus</taxon>
        <taxon>Mus</taxon>
    </lineage>
</organism>